<evidence type="ECO:0000256" key="8">
    <source>
        <dbReference type="RuleBase" id="RU000688"/>
    </source>
</evidence>
<dbReference type="PROSITE" id="PS50262">
    <property type="entry name" value="G_PROTEIN_RECEP_F1_2"/>
    <property type="match status" value="1"/>
</dbReference>
<name>H8PI39_BLAGE</name>
<feature type="transmembrane region" description="Helical" evidence="10">
    <location>
        <begin position="141"/>
        <end position="163"/>
    </location>
</feature>
<keyword evidence="5 10" id="KW-1133">Transmembrane helix</keyword>
<feature type="transmembrane region" description="Helical" evidence="10">
    <location>
        <begin position="247"/>
        <end position="271"/>
    </location>
</feature>
<feature type="transmembrane region" description="Helical" evidence="10">
    <location>
        <begin position="26"/>
        <end position="48"/>
    </location>
</feature>
<keyword evidence="6 10" id="KW-0472">Membrane</keyword>
<evidence type="ECO:0000256" key="6">
    <source>
        <dbReference type="ARBA" id="ARBA00023136"/>
    </source>
</evidence>
<keyword evidence="8" id="KW-0807">Transducer</keyword>
<feature type="compositionally biased region" description="Basic and acidic residues" evidence="9">
    <location>
        <begin position="365"/>
        <end position="382"/>
    </location>
</feature>
<feature type="region of interest" description="Disordered" evidence="9">
    <location>
        <begin position="332"/>
        <end position="406"/>
    </location>
</feature>
<evidence type="ECO:0000256" key="9">
    <source>
        <dbReference type="SAM" id="MobiDB-lite"/>
    </source>
</evidence>
<feature type="transmembrane region" description="Helical" evidence="10">
    <location>
        <begin position="286"/>
        <end position="305"/>
    </location>
</feature>
<dbReference type="PANTHER" id="PTHR24241">
    <property type="entry name" value="NEUROPEPTIDE RECEPTOR-RELATED G-PROTEIN COUPLED RECEPTOR"/>
    <property type="match status" value="1"/>
</dbReference>
<dbReference type="GO" id="GO:0097003">
    <property type="term" value="F:adipokinetic hormone receptor activity"/>
    <property type="evidence" value="ECO:0007669"/>
    <property type="project" value="TreeGrafter"/>
</dbReference>
<keyword evidence="8" id="KW-0297">G-protein coupled receptor</keyword>
<evidence type="ECO:0000256" key="4">
    <source>
        <dbReference type="ARBA" id="ARBA00022692"/>
    </source>
</evidence>
<evidence type="ECO:0000256" key="5">
    <source>
        <dbReference type="ARBA" id="ARBA00022989"/>
    </source>
</evidence>
<dbReference type="Gene3D" id="1.20.1070.10">
    <property type="entry name" value="Rhodopsin 7-helix transmembrane proteins"/>
    <property type="match status" value="1"/>
</dbReference>
<dbReference type="AlphaFoldDB" id="H8PI39"/>
<evidence type="ECO:0000256" key="3">
    <source>
        <dbReference type="ARBA" id="ARBA00022475"/>
    </source>
</evidence>
<proteinExistence type="evidence at transcript level"/>
<accession>H8PI39</accession>
<protein>
    <submittedName>
        <fullName evidence="12">Hypertrehalosemic hormone receptor</fullName>
    </submittedName>
</protein>
<reference evidence="12" key="1">
    <citation type="submission" date="2010-02" db="EMBL/GenBank/DDBJ databases">
        <title>Cloning and characterization of hypertrehalosemic hormone receptor in German cockroach, Blattella germanica.</title>
        <authorList>
            <person name="Huang J.-H."/>
            <person name="Lee H.-J."/>
        </authorList>
    </citation>
    <scope>NUCLEOTIDE SEQUENCE</scope>
</reference>
<dbReference type="EMBL" id="GU591493">
    <property type="protein sequence ID" value="ADL60118.1"/>
    <property type="molecule type" value="mRNA"/>
</dbReference>
<evidence type="ECO:0000256" key="1">
    <source>
        <dbReference type="ARBA" id="ARBA00004651"/>
    </source>
</evidence>
<dbReference type="GO" id="GO:0042277">
    <property type="term" value="F:peptide binding"/>
    <property type="evidence" value="ECO:0007669"/>
    <property type="project" value="TreeGrafter"/>
</dbReference>
<dbReference type="CDD" id="cd15382">
    <property type="entry name" value="7tmA_AKHR"/>
    <property type="match status" value="1"/>
</dbReference>
<comment type="similarity">
    <text evidence="2 8">Belongs to the G-protein coupled receptor 1 family.</text>
</comment>
<comment type="subcellular location">
    <subcellularLocation>
        <location evidence="1">Cell membrane</location>
        <topology evidence="1">Multi-pass membrane protein</topology>
    </subcellularLocation>
</comment>
<feature type="transmembrane region" description="Helical" evidence="10">
    <location>
        <begin position="188"/>
        <end position="213"/>
    </location>
</feature>
<evidence type="ECO:0000256" key="10">
    <source>
        <dbReference type="SAM" id="Phobius"/>
    </source>
</evidence>
<dbReference type="PRINTS" id="PR00237">
    <property type="entry name" value="GPCRRHODOPSN"/>
</dbReference>
<feature type="domain" description="G-protein coupled receptors family 1 profile" evidence="11">
    <location>
        <begin position="39"/>
        <end position="302"/>
    </location>
</feature>
<dbReference type="InterPro" id="IPR017452">
    <property type="entry name" value="GPCR_Rhodpsn_7TM"/>
</dbReference>
<organism evidence="12">
    <name type="scientific">Blattella germanica</name>
    <name type="common">German cockroach</name>
    <name type="synonym">Blatta germanica</name>
    <dbReference type="NCBI Taxonomy" id="6973"/>
    <lineage>
        <taxon>Eukaryota</taxon>
        <taxon>Metazoa</taxon>
        <taxon>Ecdysozoa</taxon>
        <taxon>Arthropoda</taxon>
        <taxon>Hexapoda</taxon>
        <taxon>Insecta</taxon>
        <taxon>Pterygota</taxon>
        <taxon>Neoptera</taxon>
        <taxon>Polyneoptera</taxon>
        <taxon>Dictyoptera</taxon>
        <taxon>Blattodea</taxon>
        <taxon>Blaberoidea</taxon>
        <taxon>Blattellidae</taxon>
        <taxon>Blattella</taxon>
    </lineage>
</organism>
<dbReference type="Pfam" id="PF00001">
    <property type="entry name" value="7tm_1"/>
    <property type="match status" value="1"/>
</dbReference>
<evidence type="ECO:0000259" key="11">
    <source>
        <dbReference type="PROSITE" id="PS50262"/>
    </source>
</evidence>
<feature type="transmembrane region" description="Helical" evidence="10">
    <location>
        <begin position="101"/>
        <end position="120"/>
    </location>
</feature>
<evidence type="ECO:0000313" key="12">
    <source>
        <dbReference type="EMBL" id="ADL60118.1"/>
    </source>
</evidence>
<feature type="compositionally biased region" description="Polar residues" evidence="9">
    <location>
        <begin position="386"/>
        <end position="400"/>
    </location>
</feature>
<keyword evidence="4 8" id="KW-0812">Transmembrane</keyword>
<dbReference type="GO" id="GO:0005886">
    <property type="term" value="C:plasma membrane"/>
    <property type="evidence" value="ECO:0007669"/>
    <property type="project" value="UniProtKB-SubCell"/>
</dbReference>
<feature type="transmembrane region" description="Helical" evidence="10">
    <location>
        <begin position="60"/>
        <end position="81"/>
    </location>
</feature>
<sequence>MTTTELPREQQLTEDMTFGSIHKLCIATYCVLMTVSAIGNITVLVNILKRRRNLRFGNNYMFMHLAIADLLVTFLMMPLEIGWNATVSWRAGDAACRVMSFFRIFGLYLSSFVIVCISLDRCFAILRPMSNVVNVAKRSRVMLTTAWSLATVCSLPQVFIFHVQQHPVFTWYEQCLDFDMFPTQLYQFWYRILNMVLVYGFPLLVIFISYACILTEIFRRYQLSSDENFRRSSLVFLNRAKNRTLKMAIIIFVVFFICWTPYYVMCLWYWIDQQSAEKVDLRVRKGLFLFACTNSCMNPIVYGYFNFRSGRGSGYGATRPGQQLQHHQITALSNNSTGVNSRRGSNCSSIYRDNSNQSMSWNRRSSHETEMHANNNRDENHLHPNSAANHNLRTTVSTVSEVPEAR</sequence>
<dbReference type="SUPFAM" id="SSF81321">
    <property type="entry name" value="Family A G protein-coupled receptor-like"/>
    <property type="match status" value="1"/>
</dbReference>
<dbReference type="GO" id="GO:0032870">
    <property type="term" value="P:cellular response to hormone stimulus"/>
    <property type="evidence" value="ECO:0007669"/>
    <property type="project" value="TreeGrafter"/>
</dbReference>
<feature type="compositionally biased region" description="Polar residues" evidence="9">
    <location>
        <begin position="332"/>
        <end position="363"/>
    </location>
</feature>
<dbReference type="GO" id="GO:0004930">
    <property type="term" value="F:G protein-coupled receptor activity"/>
    <property type="evidence" value="ECO:0007669"/>
    <property type="project" value="UniProtKB-KW"/>
</dbReference>
<evidence type="ECO:0000256" key="7">
    <source>
        <dbReference type="ARBA" id="ARBA00023170"/>
    </source>
</evidence>
<evidence type="ECO:0000256" key="2">
    <source>
        <dbReference type="ARBA" id="ARBA00010663"/>
    </source>
</evidence>
<keyword evidence="7 8" id="KW-0675">Receptor</keyword>
<dbReference type="PANTHER" id="PTHR24241:SF59">
    <property type="entry name" value="ADIPOKINETIC HORMONE RECEPTOR, ISOFORM C"/>
    <property type="match status" value="1"/>
</dbReference>
<dbReference type="InterPro" id="IPR000276">
    <property type="entry name" value="GPCR_Rhodpsn"/>
</dbReference>
<keyword evidence="3" id="KW-1003">Cell membrane</keyword>
<dbReference type="PROSITE" id="PS00237">
    <property type="entry name" value="G_PROTEIN_RECEP_F1_1"/>
    <property type="match status" value="1"/>
</dbReference>